<evidence type="ECO:0000259" key="1">
    <source>
        <dbReference type="SMART" id="SM00382"/>
    </source>
</evidence>
<accession>Q026T3</accession>
<name>Q026T3_SOLUE</name>
<dbReference type="InterPro" id="IPR003593">
    <property type="entry name" value="AAA+_ATPase"/>
</dbReference>
<dbReference type="FunCoup" id="Q026T3">
    <property type="interactions" value="121"/>
</dbReference>
<gene>
    <name evidence="2" type="ordered locus">Acid_1996</name>
</gene>
<dbReference type="GO" id="GO:0005524">
    <property type="term" value="F:ATP binding"/>
    <property type="evidence" value="ECO:0007669"/>
    <property type="project" value="InterPro"/>
</dbReference>
<protein>
    <submittedName>
        <fullName evidence="2">AAA ATPase</fullName>
    </submittedName>
</protein>
<dbReference type="STRING" id="234267.Acid_1996"/>
<dbReference type="AlphaFoldDB" id="Q026T3"/>
<evidence type="ECO:0000313" key="2">
    <source>
        <dbReference type="EMBL" id="ABJ82986.1"/>
    </source>
</evidence>
<proteinExistence type="predicted"/>
<organism evidence="2">
    <name type="scientific">Solibacter usitatus (strain Ellin6076)</name>
    <dbReference type="NCBI Taxonomy" id="234267"/>
    <lineage>
        <taxon>Bacteria</taxon>
        <taxon>Pseudomonadati</taxon>
        <taxon>Acidobacteriota</taxon>
        <taxon>Terriglobia</taxon>
        <taxon>Bryobacterales</taxon>
        <taxon>Solibacteraceae</taxon>
        <taxon>Candidatus Solibacter</taxon>
    </lineage>
</organism>
<dbReference type="KEGG" id="sus:Acid_1996"/>
<dbReference type="Pfam" id="PF01695">
    <property type="entry name" value="IstB_IS21"/>
    <property type="match status" value="1"/>
</dbReference>
<dbReference type="SMART" id="SM00382">
    <property type="entry name" value="AAA"/>
    <property type="match status" value="1"/>
</dbReference>
<dbReference type="PANTHER" id="PTHR30050">
    <property type="entry name" value="CHROMOSOMAL REPLICATION INITIATOR PROTEIN DNAA"/>
    <property type="match status" value="1"/>
</dbReference>
<dbReference type="InterPro" id="IPR002611">
    <property type="entry name" value="IstB_ATP-bd"/>
</dbReference>
<dbReference type="PANTHER" id="PTHR30050:SF4">
    <property type="entry name" value="ATP-BINDING PROTEIN RV3427C IN INSERTION SEQUENCE-RELATED"/>
    <property type="match status" value="1"/>
</dbReference>
<feature type="domain" description="AAA+ ATPase" evidence="1">
    <location>
        <begin position="87"/>
        <end position="242"/>
    </location>
</feature>
<dbReference type="CDD" id="cd00009">
    <property type="entry name" value="AAA"/>
    <property type="match status" value="1"/>
</dbReference>
<dbReference type="InParanoid" id="Q026T3"/>
<sequence precursor="true">MKVMSTQPVCGKCGGTGWIIIERANVSGAEPCGCRNTGRSDRLEERSQIPPLYRNTDFENFKTEGVQELKQVMTLVKNYADEFPLGPYPGLLLIGEPGTGKTHLAVAALRRIIQKGFEGVFTDYQTLLDRIRSGYDSSSNSSDKEAYRMALDSEVLLLDDLGAHRVTDWVQDTVTSIVTHRCNNRKPLIATTNLPDVDAGSAVLQKTPVGTEYRRTLADHIGARARSRLFEMCRVIKMPNIEDYRIRRGRRF</sequence>
<dbReference type="HOGENOM" id="CLU_062999_3_2_0"/>
<dbReference type="EMBL" id="CP000473">
    <property type="protein sequence ID" value="ABJ82986.1"/>
    <property type="molecule type" value="Genomic_DNA"/>
</dbReference>
<dbReference type="GO" id="GO:0006260">
    <property type="term" value="P:DNA replication"/>
    <property type="evidence" value="ECO:0007669"/>
    <property type="project" value="TreeGrafter"/>
</dbReference>
<dbReference type="SUPFAM" id="SSF52540">
    <property type="entry name" value="P-loop containing nucleoside triphosphate hydrolases"/>
    <property type="match status" value="1"/>
</dbReference>
<dbReference type="eggNOG" id="COG1484">
    <property type="taxonomic scope" value="Bacteria"/>
</dbReference>
<reference evidence="2" key="1">
    <citation type="submission" date="2006-10" db="EMBL/GenBank/DDBJ databases">
        <title>Complete sequence of Solibacter usitatus Ellin6076.</title>
        <authorList>
            <consortium name="US DOE Joint Genome Institute"/>
            <person name="Copeland A."/>
            <person name="Lucas S."/>
            <person name="Lapidus A."/>
            <person name="Barry K."/>
            <person name="Detter J.C."/>
            <person name="Glavina del Rio T."/>
            <person name="Hammon N."/>
            <person name="Israni S."/>
            <person name="Dalin E."/>
            <person name="Tice H."/>
            <person name="Pitluck S."/>
            <person name="Thompson L.S."/>
            <person name="Brettin T."/>
            <person name="Bruce D."/>
            <person name="Han C."/>
            <person name="Tapia R."/>
            <person name="Gilna P."/>
            <person name="Schmutz J."/>
            <person name="Larimer F."/>
            <person name="Land M."/>
            <person name="Hauser L."/>
            <person name="Kyrpides N."/>
            <person name="Mikhailova N."/>
            <person name="Janssen P.H."/>
            <person name="Kuske C.R."/>
            <person name="Richardson P."/>
        </authorList>
    </citation>
    <scope>NUCLEOTIDE SEQUENCE</scope>
    <source>
        <strain evidence="2">Ellin6076</strain>
    </source>
</reference>
<dbReference type="InterPro" id="IPR027417">
    <property type="entry name" value="P-loop_NTPase"/>
</dbReference>
<dbReference type="Gene3D" id="3.40.50.300">
    <property type="entry name" value="P-loop containing nucleotide triphosphate hydrolases"/>
    <property type="match status" value="1"/>
</dbReference>